<dbReference type="InterPro" id="IPR007344">
    <property type="entry name" value="GrpB/CoaE"/>
</dbReference>
<reference evidence="4" key="1">
    <citation type="journal article" date="2019" name="Int. J. Syst. Evol. Microbiol.">
        <title>The Global Catalogue of Microorganisms (GCM) 10K type strain sequencing project: providing services to taxonomists for standard genome sequencing and annotation.</title>
        <authorList>
            <consortium name="The Broad Institute Genomics Platform"/>
            <consortium name="The Broad Institute Genome Sequencing Center for Infectious Disease"/>
            <person name="Wu L."/>
            <person name="Ma J."/>
        </authorList>
    </citation>
    <scope>NUCLEOTIDE SEQUENCE [LARGE SCALE GENOMIC DNA]</scope>
    <source>
        <strain evidence="4">CCM 8702</strain>
    </source>
</reference>
<keyword evidence="4" id="KW-1185">Reference proteome</keyword>
<evidence type="ECO:0000313" key="3">
    <source>
        <dbReference type="EMBL" id="GGH77166.1"/>
    </source>
</evidence>
<evidence type="ECO:0000313" key="4">
    <source>
        <dbReference type="Proteomes" id="UP000605427"/>
    </source>
</evidence>
<evidence type="ECO:0000259" key="2">
    <source>
        <dbReference type="PROSITE" id="PS51186"/>
    </source>
</evidence>
<dbReference type="PANTHER" id="PTHR34822">
    <property type="entry name" value="GRPB DOMAIN PROTEIN (AFU_ORTHOLOGUE AFUA_1G01530)"/>
    <property type="match status" value="1"/>
</dbReference>
<name>A0ABQ1ZUI9_9BACL</name>
<dbReference type="SUPFAM" id="SSF81301">
    <property type="entry name" value="Nucleotidyltransferase"/>
    <property type="match status" value="1"/>
</dbReference>
<dbReference type="Pfam" id="PF04229">
    <property type="entry name" value="GrpB"/>
    <property type="match status" value="1"/>
</dbReference>
<dbReference type="RefSeq" id="WP_229714130.1">
    <property type="nucleotide sequence ID" value="NZ_BMDD01000002.1"/>
</dbReference>
<dbReference type="Gene3D" id="3.40.630.30">
    <property type="match status" value="1"/>
</dbReference>
<proteinExistence type="predicted"/>
<dbReference type="InterPro" id="IPR016181">
    <property type="entry name" value="Acyl_CoA_acyltransferase"/>
</dbReference>
<dbReference type="Gene3D" id="3.30.460.10">
    <property type="entry name" value="Beta Polymerase, domain 2"/>
    <property type="match status" value="1"/>
</dbReference>
<dbReference type="SUPFAM" id="SSF55729">
    <property type="entry name" value="Acyl-CoA N-acyltransferases (Nat)"/>
    <property type="match status" value="1"/>
</dbReference>
<feature type="domain" description="N-acetyltransferase" evidence="2">
    <location>
        <begin position="45"/>
        <end position="201"/>
    </location>
</feature>
<feature type="compositionally biased region" description="Basic and acidic residues" evidence="1">
    <location>
        <begin position="1"/>
        <end position="10"/>
    </location>
</feature>
<gene>
    <name evidence="3" type="ORF">GCM10007362_20510</name>
</gene>
<accession>A0ABQ1ZUI9</accession>
<dbReference type="InterPro" id="IPR000182">
    <property type="entry name" value="GNAT_dom"/>
</dbReference>
<feature type="region of interest" description="Disordered" evidence="1">
    <location>
        <begin position="1"/>
        <end position="26"/>
    </location>
</feature>
<dbReference type="EMBL" id="BMDD01000002">
    <property type="protein sequence ID" value="GGH77166.1"/>
    <property type="molecule type" value="Genomic_DNA"/>
</dbReference>
<organism evidence="3 4">
    <name type="scientific">Saccharibacillus endophyticus</name>
    <dbReference type="NCBI Taxonomy" id="2060666"/>
    <lineage>
        <taxon>Bacteria</taxon>
        <taxon>Bacillati</taxon>
        <taxon>Bacillota</taxon>
        <taxon>Bacilli</taxon>
        <taxon>Bacillales</taxon>
        <taxon>Paenibacillaceae</taxon>
        <taxon>Saccharibacillus</taxon>
    </lineage>
</organism>
<evidence type="ECO:0000256" key="1">
    <source>
        <dbReference type="SAM" id="MobiDB-lite"/>
    </source>
</evidence>
<dbReference type="Pfam" id="PF13302">
    <property type="entry name" value="Acetyltransf_3"/>
    <property type="match status" value="1"/>
</dbReference>
<feature type="compositionally biased region" description="Polar residues" evidence="1">
    <location>
        <begin position="11"/>
        <end position="26"/>
    </location>
</feature>
<dbReference type="PROSITE" id="PS51186">
    <property type="entry name" value="GNAT"/>
    <property type="match status" value="1"/>
</dbReference>
<sequence>MTSLENEHLSNDTAASTNVRSANPEDSLSPVFDWKEFPSLDTPRLILRKAVPSDRTGLFALYADEEVMRYMPLDPFESVEEADDEMSWHARIFREQTGIRWMIEERATGAFVGTCGFLGIERQHSRMEIGYDLARQHWGKGLMPEAVRAALDFGFGPLAANKIEARVDPDNAASIRLMDKLGFVREGLLRQHEFEKGRYVDLAAYALLKSDFDSLPRPSGALTAPAYEVQLVESRSEWPNRFLKEKARIEQALSGFAPLLGLEHIGSTAVPGLPAKPILDIAAGIDRLEGCDDWIAPLAAIGYEYIPKNEVPNRHFFRRGEWRKGTHHLHVYEWNGEAWLAHLRFRDYLRAHPEARDRYATLKRELAALHPDDRAAYTRLKSPFIQTMMQEAILWEARTDRINETE</sequence>
<comment type="caution">
    <text evidence="3">The sequence shown here is derived from an EMBL/GenBank/DDBJ whole genome shotgun (WGS) entry which is preliminary data.</text>
</comment>
<dbReference type="Proteomes" id="UP000605427">
    <property type="component" value="Unassembled WGS sequence"/>
</dbReference>
<protein>
    <recommendedName>
        <fullName evidence="2">N-acetyltransferase domain-containing protein</fullName>
    </recommendedName>
</protein>
<dbReference type="InterPro" id="IPR043519">
    <property type="entry name" value="NT_sf"/>
</dbReference>
<dbReference type="PANTHER" id="PTHR34822:SF1">
    <property type="entry name" value="GRPB FAMILY PROTEIN"/>
    <property type="match status" value="1"/>
</dbReference>